<keyword evidence="1" id="KW-0472">Membrane</keyword>
<proteinExistence type="predicted"/>
<feature type="transmembrane region" description="Helical" evidence="1">
    <location>
        <begin position="12"/>
        <end position="33"/>
    </location>
</feature>
<evidence type="ECO:0000313" key="2">
    <source>
        <dbReference type="EMBL" id="KAB7503226.1"/>
    </source>
</evidence>
<keyword evidence="1" id="KW-0812">Transmembrane</keyword>
<protein>
    <submittedName>
        <fullName evidence="2">Uncharacterized protein</fullName>
    </submittedName>
</protein>
<evidence type="ECO:0000256" key="1">
    <source>
        <dbReference type="SAM" id="Phobius"/>
    </source>
</evidence>
<keyword evidence="3" id="KW-1185">Reference proteome</keyword>
<comment type="caution">
    <text evidence="2">The sequence shown here is derived from an EMBL/GenBank/DDBJ whole genome shotgun (WGS) entry which is preliminary data.</text>
</comment>
<organism evidence="2 3">
    <name type="scientific">Armadillidium nasatum</name>
    <dbReference type="NCBI Taxonomy" id="96803"/>
    <lineage>
        <taxon>Eukaryota</taxon>
        <taxon>Metazoa</taxon>
        <taxon>Ecdysozoa</taxon>
        <taxon>Arthropoda</taxon>
        <taxon>Crustacea</taxon>
        <taxon>Multicrustacea</taxon>
        <taxon>Malacostraca</taxon>
        <taxon>Eumalacostraca</taxon>
        <taxon>Peracarida</taxon>
        <taxon>Isopoda</taxon>
        <taxon>Oniscidea</taxon>
        <taxon>Crinocheta</taxon>
        <taxon>Armadillidiidae</taxon>
        <taxon>Armadillidium</taxon>
    </lineage>
</organism>
<dbReference type="AlphaFoldDB" id="A0A5N5T9E5"/>
<reference evidence="2 3" key="1">
    <citation type="journal article" date="2019" name="PLoS Biol.">
        <title>Sex chromosomes control vertical transmission of feminizing Wolbachia symbionts in an isopod.</title>
        <authorList>
            <person name="Becking T."/>
            <person name="Chebbi M.A."/>
            <person name="Giraud I."/>
            <person name="Moumen B."/>
            <person name="Laverre T."/>
            <person name="Caubet Y."/>
            <person name="Peccoud J."/>
            <person name="Gilbert C."/>
            <person name="Cordaux R."/>
        </authorList>
    </citation>
    <scope>NUCLEOTIDE SEQUENCE [LARGE SCALE GENOMIC DNA]</scope>
    <source>
        <strain evidence="2">ANa2</strain>
        <tissue evidence="2">Whole body excluding digestive tract and cuticle</tissue>
    </source>
</reference>
<sequence>MAWHSQLWAPKNISFLLVALSSAIILTLTMLIIKVVKRKQRLSVLNKIPSPKANFFFGNILEIMGSPSEFFCIPTNKVLCFPWWNIQYLDYA</sequence>
<name>A0A5N5T9E5_9CRUS</name>
<dbReference type="Proteomes" id="UP000326759">
    <property type="component" value="Unassembled WGS sequence"/>
</dbReference>
<accession>A0A5N5T9E5</accession>
<gene>
    <name evidence="2" type="ORF">Anas_11186</name>
</gene>
<dbReference type="EMBL" id="SEYY01005601">
    <property type="protein sequence ID" value="KAB7503226.1"/>
    <property type="molecule type" value="Genomic_DNA"/>
</dbReference>
<keyword evidence="1" id="KW-1133">Transmembrane helix</keyword>
<evidence type="ECO:0000313" key="3">
    <source>
        <dbReference type="Proteomes" id="UP000326759"/>
    </source>
</evidence>